<evidence type="ECO:0000256" key="7">
    <source>
        <dbReference type="SAM" id="MobiDB-lite"/>
    </source>
</evidence>
<keyword evidence="5" id="KW-0325">Glycoprotein</keyword>
<dbReference type="GO" id="GO:0016020">
    <property type="term" value="C:membrane"/>
    <property type="evidence" value="ECO:0007669"/>
    <property type="project" value="UniProtKB-SubCell"/>
</dbReference>
<dbReference type="EMBL" id="BEYU01000008">
    <property type="protein sequence ID" value="GBG24748.1"/>
    <property type="molecule type" value="Genomic_DNA"/>
</dbReference>
<dbReference type="AlphaFoldDB" id="A0A2R5G4N0"/>
<feature type="transmembrane region" description="Helical" evidence="8">
    <location>
        <begin position="235"/>
        <end position="256"/>
    </location>
</feature>
<feature type="transmembrane region" description="Helical" evidence="8">
    <location>
        <begin position="44"/>
        <end position="74"/>
    </location>
</feature>
<dbReference type="Pfam" id="PF01490">
    <property type="entry name" value="Aa_trans"/>
    <property type="match status" value="1"/>
</dbReference>
<proteinExistence type="inferred from homology"/>
<feature type="transmembrane region" description="Helical" evidence="8">
    <location>
        <begin position="533"/>
        <end position="555"/>
    </location>
</feature>
<feature type="transmembrane region" description="Helical" evidence="8">
    <location>
        <begin position="461"/>
        <end position="485"/>
    </location>
</feature>
<organism evidence="10 11">
    <name type="scientific">Hondaea fermentalgiana</name>
    <dbReference type="NCBI Taxonomy" id="2315210"/>
    <lineage>
        <taxon>Eukaryota</taxon>
        <taxon>Sar</taxon>
        <taxon>Stramenopiles</taxon>
        <taxon>Bigyra</taxon>
        <taxon>Labyrinthulomycetes</taxon>
        <taxon>Thraustochytrida</taxon>
        <taxon>Thraustochytriidae</taxon>
        <taxon>Hondaea</taxon>
    </lineage>
</organism>
<comment type="caution">
    <text evidence="10">The sequence shown here is derived from an EMBL/GenBank/DDBJ whole genome shotgun (WGS) entry which is preliminary data.</text>
</comment>
<comment type="subcellular location">
    <subcellularLocation>
        <location evidence="1">Membrane</location>
        <topology evidence="1">Multi-pass membrane protein</topology>
    </subcellularLocation>
</comment>
<evidence type="ECO:0000256" key="8">
    <source>
        <dbReference type="SAM" id="Phobius"/>
    </source>
</evidence>
<feature type="domain" description="Amino acid transporter transmembrane" evidence="9">
    <location>
        <begin position="171"/>
        <end position="510"/>
    </location>
</feature>
<evidence type="ECO:0000256" key="1">
    <source>
        <dbReference type="ARBA" id="ARBA00004141"/>
    </source>
</evidence>
<dbReference type="InterPro" id="IPR013057">
    <property type="entry name" value="AA_transpt_TM"/>
</dbReference>
<feature type="transmembrane region" description="Helical" evidence="8">
    <location>
        <begin position="185"/>
        <end position="204"/>
    </location>
</feature>
<keyword evidence="3 8" id="KW-1133">Transmembrane helix</keyword>
<feature type="region of interest" description="Disordered" evidence="7">
    <location>
        <begin position="128"/>
        <end position="150"/>
    </location>
</feature>
<evidence type="ECO:0000313" key="10">
    <source>
        <dbReference type="EMBL" id="GBG24748.1"/>
    </source>
</evidence>
<dbReference type="PANTHER" id="PTHR16189:SF0">
    <property type="entry name" value="TRANSMEMBRANE PROTEIN 104"/>
    <property type="match status" value="1"/>
</dbReference>
<dbReference type="OrthoDB" id="294541at2759"/>
<reference evidence="10 11" key="1">
    <citation type="submission" date="2017-12" db="EMBL/GenBank/DDBJ databases">
        <title>Sequencing, de novo assembly and annotation of complete genome of a new Thraustochytrid species, strain FCC1311.</title>
        <authorList>
            <person name="Sedici K."/>
            <person name="Godart F."/>
            <person name="Aiese Cigliano R."/>
            <person name="Sanseverino W."/>
            <person name="Barakat M."/>
            <person name="Ortet P."/>
            <person name="Marechal E."/>
            <person name="Cagnac O."/>
            <person name="Amato A."/>
        </authorList>
    </citation>
    <scope>NUCLEOTIDE SEQUENCE [LARGE SCALE GENOMIC DNA]</scope>
</reference>
<feature type="transmembrane region" description="Helical" evidence="8">
    <location>
        <begin position="491"/>
        <end position="512"/>
    </location>
</feature>
<feature type="transmembrane region" description="Helical" evidence="8">
    <location>
        <begin position="409"/>
        <end position="427"/>
    </location>
</feature>
<evidence type="ECO:0000259" key="9">
    <source>
        <dbReference type="Pfam" id="PF01490"/>
    </source>
</evidence>
<keyword evidence="2 8" id="KW-0812">Transmembrane</keyword>
<evidence type="ECO:0000313" key="11">
    <source>
        <dbReference type="Proteomes" id="UP000241890"/>
    </source>
</evidence>
<keyword evidence="4 8" id="KW-0472">Membrane</keyword>
<evidence type="ECO:0000256" key="6">
    <source>
        <dbReference type="ARBA" id="ARBA00038166"/>
    </source>
</evidence>
<comment type="similarity">
    <text evidence="6">Belongs to the TMEM104 family.</text>
</comment>
<keyword evidence="11" id="KW-1185">Reference proteome</keyword>
<evidence type="ECO:0000256" key="2">
    <source>
        <dbReference type="ARBA" id="ARBA00022692"/>
    </source>
</evidence>
<gene>
    <name evidence="10" type="ORF">FCC1311_009662</name>
</gene>
<feature type="compositionally biased region" description="Low complexity" evidence="7">
    <location>
        <begin position="128"/>
        <end position="141"/>
    </location>
</feature>
<evidence type="ECO:0000256" key="4">
    <source>
        <dbReference type="ARBA" id="ARBA00023136"/>
    </source>
</evidence>
<dbReference type="InParanoid" id="A0A2R5G4N0"/>
<evidence type="ECO:0000256" key="3">
    <source>
        <dbReference type="ARBA" id="ARBA00022989"/>
    </source>
</evidence>
<feature type="transmembrane region" description="Helical" evidence="8">
    <location>
        <begin position="18"/>
        <end position="38"/>
    </location>
</feature>
<name>A0A2R5G4N0_9STRA</name>
<protein>
    <submittedName>
        <fullName evidence="10">Transmembrane protein 104-like</fullName>
    </submittedName>
</protein>
<accession>A0A2R5G4N0</accession>
<evidence type="ECO:0000256" key="5">
    <source>
        <dbReference type="ARBA" id="ARBA00023180"/>
    </source>
</evidence>
<feature type="transmembrane region" description="Helical" evidence="8">
    <location>
        <begin position="349"/>
        <end position="374"/>
    </location>
</feature>
<dbReference type="PANTHER" id="PTHR16189">
    <property type="entry name" value="TRANSMEMBRANE PROTEIN 104-RELATED"/>
    <property type="match status" value="1"/>
</dbReference>
<dbReference type="Proteomes" id="UP000241890">
    <property type="component" value="Unassembled WGS sequence"/>
</dbReference>
<sequence length="560" mass="61279">MAGGAAAEEGATYSSGLAFVYVFNLVVGFGALTLPSVFYGAGYALASVFMGVLGSVSFATATFVVEAMAAANAVDFLRIDKRHEDHKYELVETAAAAAPTTASASGTSRGERPKRRGRALSYDISSSAEAAGQEASSGEAKGTARVPLDEEEYTRRLEDTPFELRRKFELGDMAKLLLGETAYKVLVAVTAVYLYGDLAIYASATPTTLISLFPGKRDSFEIPGLGLTIEVNREYAYNAWLGLFAMVVVPLSCLNFQKTKHLQIFTCTYRNVALVSMIMLAAIRYERHVSSGRGAVDGDEPDVDLPSFRPEALPKLFGAATYSFMCHHSLPSIIFPIESVARRGVMKILALDYVAILVTYMVLCATAFLAFASYQEFICKETPDTYTCAIQKIYILNFSSGTNPFFGDFLTLLPVFVCFTNFPLIAITTRNNLTPWFDFVRVRVFGGGGETSAISSEKRRLVYSLLVSVPPVIVAFCIHDVSLIVEFTGSYAGLALEFLFPCWLVVAARNRVDALDPKVKDANPFKSPFQSKWAVWIVLLWSFLSLSFIIFQQMFGDDAA</sequence>